<feature type="binding site" evidence="12">
    <location>
        <position position="148"/>
    </location>
    <ligand>
        <name>CoA</name>
        <dbReference type="ChEBI" id="CHEBI:57287"/>
    </ligand>
</feature>
<sequence length="227" mass="24799">MTISNLLPFGVVSVQQEEGFSGTLSPEEEKALGSAVLKRRMEFTAGRTCARSALERLGTPVSSLLRGPAREPLWPSGVVGSITHCEGYCAAAVAYQERFAGIGIDAEVNEPLPEGTLALVARPEELERLGRLPAGSLCWDRLLFSIKESVYKTWYPLTKSWLGFEEASVTIDSDRQTFQVDLLISNYPEIFSHLRGRYLVEGRHILTAIVLAGGASSGNLQEPVFRG</sequence>
<evidence type="ECO:0000313" key="17">
    <source>
        <dbReference type="Proteomes" id="UP000584867"/>
    </source>
</evidence>
<dbReference type="InterPro" id="IPR041354">
    <property type="entry name" value="4PPT_N"/>
</dbReference>
<evidence type="ECO:0000256" key="2">
    <source>
        <dbReference type="ARBA" id="ARBA00004993"/>
    </source>
</evidence>
<feature type="binding site" evidence="12">
    <location>
        <position position="47"/>
    </location>
    <ligand>
        <name>CoA</name>
        <dbReference type="ChEBI" id="CHEBI:57287"/>
    </ligand>
</feature>
<dbReference type="RefSeq" id="WP_184260363.1">
    <property type="nucleotide sequence ID" value="NZ_JACHIO010000029.1"/>
</dbReference>
<evidence type="ECO:0000256" key="10">
    <source>
        <dbReference type="ARBA" id="ARBA00049176"/>
    </source>
</evidence>
<keyword evidence="6 16" id="KW-0808">Transferase</keyword>
<evidence type="ECO:0000256" key="1">
    <source>
        <dbReference type="ARBA" id="ARBA00003937"/>
    </source>
</evidence>
<evidence type="ECO:0000256" key="9">
    <source>
        <dbReference type="ARBA" id="ARBA00031996"/>
    </source>
</evidence>
<evidence type="ECO:0000256" key="5">
    <source>
        <dbReference type="ARBA" id="ARBA00019087"/>
    </source>
</evidence>
<protein>
    <recommendedName>
        <fullName evidence="5">Enterobactin synthase component D</fullName>
    </recommendedName>
    <alternativeName>
        <fullName evidence="8">4'-phosphopantetheinyl transferase EntD</fullName>
    </alternativeName>
    <alternativeName>
        <fullName evidence="9">Enterochelin synthase D</fullName>
    </alternativeName>
</protein>
<dbReference type="Gene3D" id="3.90.470.20">
    <property type="entry name" value="4'-phosphopantetheinyl transferase domain"/>
    <property type="match status" value="1"/>
</dbReference>
<dbReference type="PANTHER" id="PTHR38096:SF1">
    <property type="entry name" value="ENTEROBACTIN SYNTHASE COMPONENT D"/>
    <property type="match status" value="1"/>
</dbReference>
<comment type="similarity">
    <text evidence="3">Belongs to the P-Pant transferase superfamily. EntD family.</text>
</comment>
<dbReference type="AlphaFoldDB" id="A0A7W7ZWI2"/>
<keyword evidence="13" id="KW-0479">Metal-binding</keyword>
<comment type="catalytic activity">
    <reaction evidence="11">
        <text>apo-[peptidyl-carrier protein] + CoA = holo-[peptidyl-carrier protein] + adenosine 3',5'-bisphosphate + H(+)</text>
        <dbReference type="Rhea" id="RHEA:46228"/>
        <dbReference type="Rhea" id="RHEA-COMP:11479"/>
        <dbReference type="Rhea" id="RHEA-COMP:11480"/>
        <dbReference type="ChEBI" id="CHEBI:15378"/>
        <dbReference type="ChEBI" id="CHEBI:29999"/>
        <dbReference type="ChEBI" id="CHEBI:57287"/>
        <dbReference type="ChEBI" id="CHEBI:58343"/>
        <dbReference type="ChEBI" id="CHEBI:64479"/>
    </reaction>
</comment>
<evidence type="ECO:0000313" key="16">
    <source>
        <dbReference type="EMBL" id="MBB5066566.1"/>
    </source>
</evidence>
<dbReference type="PANTHER" id="PTHR38096">
    <property type="entry name" value="ENTEROBACTIN SYNTHASE COMPONENT D"/>
    <property type="match status" value="1"/>
</dbReference>
<dbReference type="InterPro" id="IPR003542">
    <property type="entry name" value="Enbac_synth_compD-like"/>
</dbReference>
<evidence type="ECO:0000256" key="7">
    <source>
        <dbReference type="ARBA" id="ARBA00023191"/>
    </source>
</evidence>
<comment type="catalytic activity">
    <reaction evidence="10">
        <text>apo-[aryl-carrier protein] + CoA = holo-[aryl-carrier protein] + adenosine 3',5'-bisphosphate + H(+)</text>
        <dbReference type="Rhea" id="RHEA:48404"/>
        <dbReference type="Rhea" id="RHEA-COMP:15903"/>
        <dbReference type="Rhea" id="RHEA-COMP:17557"/>
        <dbReference type="ChEBI" id="CHEBI:15378"/>
        <dbReference type="ChEBI" id="CHEBI:29999"/>
        <dbReference type="ChEBI" id="CHEBI:57287"/>
        <dbReference type="ChEBI" id="CHEBI:58343"/>
        <dbReference type="ChEBI" id="CHEBI:64479"/>
    </reaction>
</comment>
<evidence type="ECO:0000259" key="14">
    <source>
        <dbReference type="Pfam" id="PF01648"/>
    </source>
</evidence>
<evidence type="ECO:0000256" key="13">
    <source>
        <dbReference type="PIRSR" id="PIRSR603542-2"/>
    </source>
</evidence>
<dbReference type="GO" id="GO:0008897">
    <property type="term" value="F:holo-[acyl-carrier-protein] synthase activity"/>
    <property type="evidence" value="ECO:0007669"/>
    <property type="project" value="InterPro"/>
</dbReference>
<dbReference type="PRINTS" id="PR01399">
    <property type="entry name" value="ENTSNTHTASED"/>
</dbReference>
<feature type="domain" description="4'-phosphopantetheinyl transferase" evidence="14">
    <location>
        <begin position="101"/>
        <end position="180"/>
    </location>
</feature>
<keyword evidence="7" id="KW-0259">Enterobactin biosynthesis</keyword>
<dbReference type="SUPFAM" id="SSF56214">
    <property type="entry name" value="4'-phosphopantetheinyl transferase"/>
    <property type="match status" value="1"/>
</dbReference>
<gene>
    <name evidence="16" type="ORF">HDF15_004946</name>
</gene>
<feature type="binding site" evidence="12">
    <location>
        <position position="152"/>
    </location>
    <ligand>
        <name>CoA</name>
        <dbReference type="ChEBI" id="CHEBI:57287"/>
    </ligand>
</feature>
<comment type="function">
    <text evidence="1">Involved in the biosynthesis of the siderophore enterobactin (enterochelin), which is a macrocyclic trimeric lactone of N-(2,3-dihydroxybenzoyl)-serine. The serine trilactone serves as a scaffolding for the three catechol functionalities that provide hexadentate coordination for the tightly ligated iron(2+) atoms. Plays an essential role in the assembly of the enterobactin by catalyzing the transfer of the 4'-phosphopantetheine (Ppant) moiety from coenzyme A to the apo-domains of both EntB (ArCP domain) and EntF (PCP domain) to yield their holo-forms which make them competent for the activation of 2,3-dihydroxybenzoate (DHB) and L-serine, respectively.</text>
</comment>
<name>A0A7W7ZWI2_9BACT</name>
<evidence type="ECO:0000256" key="4">
    <source>
        <dbReference type="ARBA" id="ARBA00011503"/>
    </source>
</evidence>
<evidence type="ECO:0000256" key="3">
    <source>
        <dbReference type="ARBA" id="ARBA00008342"/>
    </source>
</evidence>
<comment type="cofactor">
    <cofactor evidence="13">
        <name>Mg(2+)</name>
        <dbReference type="ChEBI" id="CHEBI:18420"/>
    </cofactor>
</comment>
<organism evidence="16 17">
    <name type="scientific">Granulicella mallensis</name>
    <dbReference type="NCBI Taxonomy" id="940614"/>
    <lineage>
        <taxon>Bacteria</taxon>
        <taxon>Pseudomonadati</taxon>
        <taxon>Acidobacteriota</taxon>
        <taxon>Terriglobia</taxon>
        <taxon>Terriglobales</taxon>
        <taxon>Acidobacteriaceae</taxon>
        <taxon>Granulicella</taxon>
    </lineage>
</organism>
<reference evidence="16 17" key="1">
    <citation type="submission" date="2020-08" db="EMBL/GenBank/DDBJ databases">
        <title>Genomic Encyclopedia of Type Strains, Phase IV (KMG-V): Genome sequencing to study the core and pangenomes of soil and plant-associated prokaryotes.</title>
        <authorList>
            <person name="Whitman W."/>
        </authorList>
    </citation>
    <scope>NUCLEOTIDE SEQUENCE [LARGE SCALE GENOMIC DNA]</scope>
    <source>
        <strain evidence="16 17">X5P3</strain>
    </source>
</reference>
<dbReference type="Proteomes" id="UP000584867">
    <property type="component" value="Unassembled WGS sequence"/>
</dbReference>
<evidence type="ECO:0000256" key="12">
    <source>
        <dbReference type="PIRSR" id="PIRSR603542-1"/>
    </source>
</evidence>
<feature type="binding site" evidence="12">
    <location>
        <position position="39"/>
    </location>
    <ligand>
        <name>CoA</name>
        <dbReference type="ChEBI" id="CHEBI:57287"/>
    </ligand>
</feature>
<feature type="binding site" evidence="13">
    <location>
        <position position="105"/>
    </location>
    <ligand>
        <name>Mg(2+)</name>
        <dbReference type="ChEBI" id="CHEBI:18420"/>
    </ligand>
</feature>
<dbReference type="GO" id="GO:0009366">
    <property type="term" value="C:enterobactin synthetase complex"/>
    <property type="evidence" value="ECO:0007669"/>
    <property type="project" value="InterPro"/>
</dbReference>
<keyword evidence="13" id="KW-0460">Magnesium</keyword>
<dbReference type="InterPro" id="IPR008278">
    <property type="entry name" value="4-PPantetheinyl_Trfase_dom"/>
</dbReference>
<dbReference type="GO" id="GO:0005886">
    <property type="term" value="C:plasma membrane"/>
    <property type="evidence" value="ECO:0007669"/>
    <property type="project" value="TreeGrafter"/>
</dbReference>
<dbReference type="Pfam" id="PF01648">
    <property type="entry name" value="ACPS"/>
    <property type="match status" value="1"/>
</dbReference>
<evidence type="ECO:0000256" key="11">
    <source>
        <dbReference type="ARBA" id="ARBA00049191"/>
    </source>
</evidence>
<dbReference type="Pfam" id="PF17837">
    <property type="entry name" value="4PPT_N"/>
    <property type="match status" value="1"/>
</dbReference>
<evidence type="ECO:0000256" key="8">
    <source>
        <dbReference type="ARBA" id="ARBA00029894"/>
    </source>
</evidence>
<feature type="binding site" evidence="12">
    <location>
        <position position="105"/>
    </location>
    <ligand>
        <name>CoA</name>
        <dbReference type="ChEBI" id="CHEBI:57287"/>
    </ligand>
</feature>
<dbReference type="GO" id="GO:0000287">
    <property type="term" value="F:magnesium ion binding"/>
    <property type="evidence" value="ECO:0007669"/>
    <property type="project" value="InterPro"/>
</dbReference>
<comment type="pathway">
    <text evidence="2">Siderophore biosynthesis; enterobactin biosynthesis.</text>
</comment>
<evidence type="ECO:0000259" key="15">
    <source>
        <dbReference type="Pfam" id="PF17837"/>
    </source>
</evidence>
<feature type="domain" description="4'-phosphopantetheinyl transferase N-terminal" evidence="15">
    <location>
        <begin position="27"/>
        <end position="94"/>
    </location>
</feature>
<feature type="binding site" evidence="12">
    <location>
        <position position="162"/>
    </location>
    <ligand>
        <name>CoA</name>
        <dbReference type="ChEBI" id="CHEBI:57287"/>
    </ligand>
</feature>
<dbReference type="GO" id="GO:0009239">
    <property type="term" value="P:enterobactin biosynthetic process"/>
    <property type="evidence" value="ECO:0007669"/>
    <property type="project" value="UniProtKB-KW"/>
</dbReference>
<proteinExistence type="inferred from homology"/>
<evidence type="ECO:0000256" key="6">
    <source>
        <dbReference type="ARBA" id="ARBA00022679"/>
    </source>
</evidence>
<accession>A0A7W7ZWI2</accession>
<feature type="binding site" evidence="13">
    <location>
        <position position="106"/>
    </location>
    <ligand>
        <name>Mg(2+)</name>
        <dbReference type="ChEBI" id="CHEBI:18420"/>
    </ligand>
</feature>
<feature type="binding site" evidence="12">
    <location>
        <begin position="83"/>
        <end position="84"/>
    </location>
    <ligand>
        <name>CoA</name>
        <dbReference type="ChEBI" id="CHEBI:57287"/>
    </ligand>
</feature>
<dbReference type="InterPro" id="IPR037143">
    <property type="entry name" value="4-PPantetheinyl_Trfase_dom_sf"/>
</dbReference>
<dbReference type="EMBL" id="JACHIO010000029">
    <property type="protein sequence ID" value="MBB5066566.1"/>
    <property type="molecule type" value="Genomic_DNA"/>
</dbReference>
<comment type="caution">
    <text evidence="16">The sequence shown here is derived from an EMBL/GenBank/DDBJ whole genome shotgun (WGS) entry which is preliminary data.</text>
</comment>
<feature type="binding site" evidence="13">
    <location>
        <position position="107"/>
    </location>
    <ligand>
        <name>Mg(2+)</name>
        <dbReference type="ChEBI" id="CHEBI:18420"/>
    </ligand>
</feature>
<comment type="subunit">
    <text evidence="4">EntB, EntD, EntE, and EntF form a multienzyme complex called enterobactin synthase.</text>
</comment>